<keyword evidence="3" id="KW-1185">Reference proteome</keyword>
<keyword evidence="1" id="KW-0032">Aminotransferase</keyword>
<dbReference type="RefSeq" id="XP_014680635.1">
    <property type="nucleotide sequence ID" value="XM_014825149.1"/>
</dbReference>
<dbReference type="Proteomes" id="UP000695022">
    <property type="component" value="Unplaced"/>
</dbReference>
<sequence length="86" mass="9397">NGYHGDTFGAMAVCDPVNGMHGMFRSVLAQHIFVDAPDCREDELWQASSIASLEAALRKHHQHLAAVIIEPIVQGAGGMRIYCAEY</sequence>
<dbReference type="Pfam" id="PF00202">
    <property type="entry name" value="Aminotran_3"/>
    <property type="match status" value="1"/>
</dbReference>
<organism evidence="3 4">
    <name type="scientific">Priapulus caudatus</name>
    <name type="common">Priapulid worm</name>
    <dbReference type="NCBI Taxonomy" id="37621"/>
    <lineage>
        <taxon>Eukaryota</taxon>
        <taxon>Metazoa</taxon>
        <taxon>Ecdysozoa</taxon>
        <taxon>Scalidophora</taxon>
        <taxon>Priapulida</taxon>
        <taxon>Priapulimorpha</taxon>
        <taxon>Priapulimorphida</taxon>
        <taxon>Priapulidae</taxon>
        <taxon>Priapulus</taxon>
    </lineage>
</organism>
<accession>A0ABM1F864</accession>
<dbReference type="Gene3D" id="3.40.640.10">
    <property type="entry name" value="Type I PLP-dependent aspartate aminotransferase-like (Major domain)"/>
    <property type="match status" value="1"/>
</dbReference>
<keyword evidence="2" id="KW-0808">Transferase</keyword>
<dbReference type="SUPFAM" id="SSF53383">
    <property type="entry name" value="PLP-dependent transferases"/>
    <property type="match status" value="1"/>
</dbReference>
<evidence type="ECO:0000313" key="3">
    <source>
        <dbReference type="Proteomes" id="UP000695022"/>
    </source>
</evidence>
<feature type="non-terminal residue" evidence="4">
    <location>
        <position position="1"/>
    </location>
</feature>
<dbReference type="InterPro" id="IPR015424">
    <property type="entry name" value="PyrdxlP-dep_Trfase"/>
</dbReference>
<evidence type="ECO:0000313" key="4">
    <source>
        <dbReference type="RefSeq" id="XP_014680635.1"/>
    </source>
</evidence>
<dbReference type="InterPro" id="IPR015421">
    <property type="entry name" value="PyrdxlP-dep_Trfase_major"/>
</dbReference>
<dbReference type="PANTHER" id="PTHR42684:SF17">
    <property type="entry name" value="ADENOSYLMETHIONINE-8-AMINO-7-OXONONANOATE AMINOTRANSFERASE"/>
    <property type="match status" value="1"/>
</dbReference>
<dbReference type="GeneID" id="106820645"/>
<evidence type="ECO:0000256" key="2">
    <source>
        <dbReference type="ARBA" id="ARBA00022679"/>
    </source>
</evidence>
<dbReference type="PANTHER" id="PTHR42684">
    <property type="entry name" value="ADENOSYLMETHIONINE-8-AMINO-7-OXONONANOATE AMINOTRANSFERASE"/>
    <property type="match status" value="1"/>
</dbReference>
<evidence type="ECO:0000256" key="1">
    <source>
        <dbReference type="ARBA" id="ARBA00022576"/>
    </source>
</evidence>
<gene>
    <name evidence="4" type="primary">LOC106820645</name>
</gene>
<feature type="non-terminal residue" evidence="4">
    <location>
        <position position="86"/>
    </location>
</feature>
<name>A0ABM1F864_PRICU</name>
<reference evidence="4" key="1">
    <citation type="submission" date="2025-08" db="UniProtKB">
        <authorList>
            <consortium name="RefSeq"/>
        </authorList>
    </citation>
    <scope>IDENTIFICATION</scope>
</reference>
<dbReference type="InterPro" id="IPR005814">
    <property type="entry name" value="Aminotrans_3"/>
</dbReference>
<proteinExistence type="predicted"/>
<protein>
    <submittedName>
        <fullName evidence="4">Adenosylmethionine-8-amino-7-oxononanoate aminotransferase-like</fullName>
    </submittedName>
</protein>